<keyword evidence="2" id="KW-1133">Transmembrane helix</keyword>
<feature type="domain" description="RING-type" evidence="3">
    <location>
        <begin position="29"/>
        <end position="72"/>
    </location>
</feature>
<evidence type="ECO:0000313" key="5">
    <source>
        <dbReference type="Proteomes" id="UP000799779"/>
    </source>
</evidence>
<reference evidence="4" key="1">
    <citation type="journal article" date="2020" name="Stud. Mycol.">
        <title>101 Dothideomycetes genomes: a test case for predicting lifestyles and emergence of pathogens.</title>
        <authorList>
            <person name="Haridas S."/>
            <person name="Albert R."/>
            <person name="Binder M."/>
            <person name="Bloem J."/>
            <person name="Labutti K."/>
            <person name="Salamov A."/>
            <person name="Andreopoulos B."/>
            <person name="Baker S."/>
            <person name="Barry K."/>
            <person name="Bills G."/>
            <person name="Bluhm B."/>
            <person name="Cannon C."/>
            <person name="Castanera R."/>
            <person name="Culley D."/>
            <person name="Daum C."/>
            <person name="Ezra D."/>
            <person name="Gonzalez J."/>
            <person name="Henrissat B."/>
            <person name="Kuo A."/>
            <person name="Liang C."/>
            <person name="Lipzen A."/>
            <person name="Lutzoni F."/>
            <person name="Magnuson J."/>
            <person name="Mondo S."/>
            <person name="Nolan M."/>
            <person name="Ohm R."/>
            <person name="Pangilinan J."/>
            <person name="Park H.-J."/>
            <person name="Ramirez L."/>
            <person name="Alfaro M."/>
            <person name="Sun H."/>
            <person name="Tritt A."/>
            <person name="Yoshinaga Y."/>
            <person name="Zwiers L.-H."/>
            <person name="Turgeon B."/>
            <person name="Goodwin S."/>
            <person name="Spatafora J."/>
            <person name="Crous P."/>
            <person name="Grigoriev I."/>
        </authorList>
    </citation>
    <scope>NUCLEOTIDE SEQUENCE</scope>
    <source>
        <strain evidence="4">CBS 123094</strain>
    </source>
</reference>
<dbReference type="GO" id="GO:0008270">
    <property type="term" value="F:zinc ion binding"/>
    <property type="evidence" value="ECO:0007669"/>
    <property type="project" value="UniProtKB-KW"/>
</dbReference>
<dbReference type="SUPFAM" id="SSF57850">
    <property type="entry name" value="RING/U-box"/>
    <property type="match status" value="1"/>
</dbReference>
<evidence type="ECO:0000259" key="3">
    <source>
        <dbReference type="PROSITE" id="PS50089"/>
    </source>
</evidence>
<dbReference type="EMBL" id="ML977569">
    <property type="protein sequence ID" value="KAF2003970.1"/>
    <property type="molecule type" value="Genomic_DNA"/>
</dbReference>
<dbReference type="PROSITE" id="PS50089">
    <property type="entry name" value="ZF_RING_2"/>
    <property type="match status" value="1"/>
</dbReference>
<accession>A0A6A5WQ08</accession>
<keyword evidence="1" id="KW-0863">Zinc-finger</keyword>
<dbReference type="InterPro" id="IPR001841">
    <property type="entry name" value="Znf_RING"/>
</dbReference>
<evidence type="ECO:0000256" key="1">
    <source>
        <dbReference type="PROSITE-ProRule" id="PRU00175"/>
    </source>
</evidence>
<evidence type="ECO:0000256" key="2">
    <source>
        <dbReference type="SAM" id="Phobius"/>
    </source>
</evidence>
<evidence type="ECO:0000313" key="4">
    <source>
        <dbReference type="EMBL" id="KAF2003970.1"/>
    </source>
</evidence>
<proteinExistence type="predicted"/>
<dbReference type="AlphaFoldDB" id="A0A6A5WQ08"/>
<keyword evidence="1" id="KW-0862">Zinc</keyword>
<keyword evidence="2" id="KW-0812">Transmembrane</keyword>
<dbReference type="Proteomes" id="UP000799779">
    <property type="component" value="Unassembled WGS sequence"/>
</dbReference>
<name>A0A6A5WQ08_9PLEO</name>
<dbReference type="OrthoDB" id="3800373at2759"/>
<dbReference type="Gene3D" id="3.30.40.10">
    <property type="entry name" value="Zinc/RING finger domain, C3HC4 (zinc finger)"/>
    <property type="match status" value="1"/>
</dbReference>
<dbReference type="InterPro" id="IPR013083">
    <property type="entry name" value="Znf_RING/FYVE/PHD"/>
</dbReference>
<keyword evidence="2" id="KW-0472">Membrane</keyword>
<keyword evidence="1" id="KW-0479">Metal-binding</keyword>
<feature type="transmembrane region" description="Helical" evidence="2">
    <location>
        <begin position="195"/>
        <end position="217"/>
    </location>
</feature>
<gene>
    <name evidence="4" type="ORF">P154DRAFT_572434</name>
</gene>
<sequence>MPPALRSIVHSIGDYAYSPALDLAPDDTCLICREFFDITGHYGCQPIRLHCGHVIGKECFRNWIEGRPKECPHWSHPLPLRPAFELDQGLCQTWLRNICTTQMFICMKDLVLEGVEVDSEEVKRRQRYLSGTISTQDAWRMWVFAVGRYFDVGVTHYIGSSVLGMLFYALLRLLFPTEWLWGWGTFARFQMKILLALHCSTLFPFTVVVGALLLLGLRRSQAL</sequence>
<protein>
    <recommendedName>
        <fullName evidence="3">RING-type domain-containing protein</fullName>
    </recommendedName>
</protein>
<feature type="transmembrane region" description="Helical" evidence="2">
    <location>
        <begin position="157"/>
        <end position="175"/>
    </location>
</feature>
<organism evidence="4 5">
    <name type="scientific">Amniculicola lignicola CBS 123094</name>
    <dbReference type="NCBI Taxonomy" id="1392246"/>
    <lineage>
        <taxon>Eukaryota</taxon>
        <taxon>Fungi</taxon>
        <taxon>Dikarya</taxon>
        <taxon>Ascomycota</taxon>
        <taxon>Pezizomycotina</taxon>
        <taxon>Dothideomycetes</taxon>
        <taxon>Pleosporomycetidae</taxon>
        <taxon>Pleosporales</taxon>
        <taxon>Amniculicolaceae</taxon>
        <taxon>Amniculicola</taxon>
    </lineage>
</organism>
<keyword evidence="5" id="KW-1185">Reference proteome</keyword>